<feature type="region of interest" description="Disordered" evidence="1">
    <location>
        <begin position="76"/>
        <end position="100"/>
    </location>
</feature>
<reference evidence="2" key="1">
    <citation type="submission" date="2019-02" db="EMBL/GenBank/DDBJ databases">
        <authorList>
            <person name="Gruber-Vodicka R. H."/>
            <person name="Seah K. B. B."/>
        </authorList>
    </citation>
    <scope>NUCLEOTIDE SEQUENCE</scope>
    <source>
        <strain evidence="2">BECK_BZ198</strain>
    </source>
</reference>
<evidence type="ECO:0000256" key="1">
    <source>
        <dbReference type="SAM" id="MobiDB-lite"/>
    </source>
</evidence>
<dbReference type="EMBL" id="CAADGH010000114">
    <property type="protein sequence ID" value="VFK77251.1"/>
    <property type="molecule type" value="Genomic_DNA"/>
</dbReference>
<protein>
    <submittedName>
        <fullName evidence="2">Uncharacterized protein</fullName>
    </submittedName>
</protein>
<gene>
    <name evidence="2" type="ORF">BECKMB1821H_GA0114242_11146</name>
</gene>
<sequence length="100" mass="11617">MTTNANDFPHPHGQVEFAMGDKHPSEERNQSVLDRFSPSDSALARPRKKLPRNRFLFIQIRDKKINKILNDLKSEFSSQEKSSTNHITVNGPKKFFKKKH</sequence>
<organism evidence="2">
    <name type="scientific">Candidatus Kentrum sp. MB</name>
    <dbReference type="NCBI Taxonomy" id="2138164"/>
    <lineage>
        <taxon>Bacteria</taxon>
        <taxon>Pseudomonadati</taxon>
        <taxon>Pseudomonadota</taxon>
        <taxon>Gammaproteobacteria</taxon>
        <taxon>Candidatus Kentrum</taxon>
    </lineage>
</organism>
<feature type="compositionally biased region" description="Polar residues" evidence="1">
    <location>
        <begin position="76"/>
        <end position="88"/>
    </location>
</feature>
<name>A0A451BG45_9GAMM</name>
<accession>A0A451BG45</accession>
<dbReference type="AlphaFoldDB" id="A0A451BG45"/>
<feature type="compositionally biased region" description="Basic and acidic residues" evidence="1">
    <location>
        <begin position="19"/>
        <end position="29"/>
    </location>
</feature>
<evidence type="ECO:0000313" key="2">
    <source>
        <dbReference type="EMBL" id="VFK77251.1"/>
    </source>
</evidence>
<feature type="region of interest" description="Disordered" evidence="1">
    <location>
        <begin position="1"/>
        <end position="47"/>
    </location>
</feature>
<proteinExistence type="predicted"/>